<dbReference type="CDD" id="cd01042">
    <property type="entry name" value="DMQH"/>
    <property type="match status" value="1"/>
</dbReference>
<dbReference type="SUPFAM" id="SSF47240">
    <property type="entry name" value="Ferritin-like"/>
    <property type="match status" value="1"/>
</dbReference>
<evidence type="ECO:0000256" key="2">
    <source>
        <dbReference type="ARBA" id="ARBA00022688"/>
    </source>
</evidence>
<dbReference type="EC" id="1.14.99.60" evidence="8"/>
<evidence type="ECO:0000256" key="3">
    <source>
        <dbReference type="ARBA" id="ARBA00022723"/>
    </source>
</evidence>
<evidence type="ECO:0000313" key="10">
    <source>
        <dbReference type="Proteomes" id="UP001479436"/>
    </source>
</evidence>
<sequence>MSVSLFTRLPKASLCHLKARCFSTSSPLTYASSQDKSKRELTNEEKQLIAEIIRVDQAGELGANRIYQGQIAVLGRDKNLKPLLQHMLDQEKHHLATFNDLLSKYRVRPTFLWPVWSVAGFALGAGTALMGKEAAMCCTEAVESVIGNHYNDQIRELLKIDHPDVEKLRPILKQFRDEELEHLNTAVEHDAHKVNFVWFRTDFYFLLMTTKWSYLCMI</sequence>
<evidence type="ECO:0000256" key="8">
    <source>
        <dbReference type="HAMAP-Rule" id="MF_03194"/>
    </source>
</evidence>
<evidence type="ECO:0000256" key="6">
    <source>
        <dbReference type="ARBA" id="ARBA00023033"/>
    </source>
</evidence>
<feature type="binding site" evidence="8">
    <location>
        <position position="182"/>
    </location>
    <ligand>
        <name>Fe cation</name>
        <dbReference type="ChEBI" id="CHEBI:24875"/>
        <label>2</label>
    </ligand>
</feature>
<comment type="caution">
    <text evidence="9">The sequence shown here is derived from an EMBL/GenBank/DDBJ whole genome shotgun (WGS) entry which is preliminary data.</text>
</comment>
<dbReference type="Proteomes" id="UP001479436">
    <property type="component" value="Unassembled WGS sequence"/>
</dbReference>
<keyword evidence="9" id="KW-0830">Ubiquinone</keyword>
<keyword evidence="2 8" id="KW-0831">Ubiquinone biosynthesis</keyword>
<keyword evidence="7 8" id="KW-0472">Membrane</keyword>
<keyword evidence="5 8" id="KW-0408">Iron</keyword>
<keyword evidence="6 8" id="KW-0503">Monooxygenase</keyword>
<comment type="cofactor">
    <cofactor evidence="8">
        <name>Fe cation</name>
        <dbReference type="ChEBI" id="CHEBI:24875"/>
    </cofactor>
    <text evidence="8">Binds 2 iron ions per subunit.</text>
</comment>
<feature type="binding site" evidence="8">
    <location>
        <position position="91"/>
    </location>
    <ligand>
        <name>Fe cation</name>
        <dbReference type="ChEBI" id="CHEBI:24875"/>
        <label>2</label>
    </ligand>
</feature>
<dbReference type="EMBL" id="JASJQH010007188">
    <property type="protein sequence ID" value="KAK9712946.1"/>
    <property type="molecule type" value="Genomic_DNA"/>
</dbReference>
<evidence type="ECO:0000256" key="5">
    <source>
        <dbReference type="ARBA" id="ARBA00023004"/>
    </source>
</evidence>
<dbReference type="GO" id="GO:0004497">
    <property type="term" value="F:monooxygenase activity"/>
    <property type="evidence" value="ECO:0007669"/>
    <property type="project" value="UniProtKB-KW"/>
</dbReference>
<feature type="binding site" evidence="8">
    <location>
        <position position="91"/>
    </location>
    <ligand>
        <name>Fe cation</name>
        <dbReference type="ChEBI" id="CHEBI:24875"/>
        <label>1</label>
    </ligand>
</feature>
<dbReference type="PANTHER" id="PTHR11237:SF4">
    <property type="entry name" value="5-DEMETHOXYUBIQUINONE HYDROXYLASE, MITOCHONDRIAL"/>
    <property type="match status" value="1"/>
</dbReference>
<comment type="similarity">
    <text evidence="8">Belongs to the COQ7 family.</text>
</comment>
<feature type="binding site" evidence="8">
    <location>
        <position position="60"/>
    </location>
    <ligand>
        <name>Fe cation</name>
        <dbReference type="ChEBI" id="CHEBI:24875"/>
        <label>1</label>
    </ligand>
</feature>
<keyword evidence="8" id="KW-0496">Mitochondrion</keyword>
<comment type="subcellular location">
    <subcellularLocation>
        <location evidence="8">Mitochondrion inner membrane</location>
        <topology evidence="8">Peripheral membrane protein</topology>
        <orientation evidence="8">Matrix side</orientation>
    </subcellularLocation>
</comment>
<accession>A0ABR2W140</accession>
<feature type="binding site" evidence="8">
    <location>
        <position position="94"/>
    </location>
    <ligand>
        <name>Fe cation</name>
        <dbReference type="ChEBI" id="CHEBI:24875"/>
        <label>1</label>
    </ligand>
</feature>
<dbReference type="HAMAP" id="MF_01658">
    <property type="entry name" value="COQ7"/>
    <property type="match status" value="1"/>
</dbReference>
<dbReference type="InterPro" id="IPR012347">
    <property type="entry name" value="Ferritin-like"/>
</dbReference>
<reference evidence="9 10" key="1">
    <citation type="submission" date="2023-04" db="EMBL/GenBank/DDBJ databases">
        <title>Genome of Basidiobolus ranarum AG-B5.</title>
        <authorList>
            <person name="Stajich J.E."/>
            <person name="Carter-House D."/>
            <person name="Gryganskyi A."/>
        </authorList>
    </citation>
    <scope>NUCLEOTIDE SEQUENCE [LARGE SCALE GENOMIC DNA]</scope>
    <source>
        <strain evidence="9 10">AG-B5</strain>
    </source>
</reference>
<keyword evidence="3 8" id="KW-0479">Metal-binding</keyword>
<feature type="binding site" evidence="8">
    <location>
        <position position="179"/>
    </location>
    <ligand>
        <name>Fe cation</name>
        <dbReference type="ChEBI" id="CHEBI:24875"/>
        <label>2</label>
    </ligand>
</feature>
<keyword evidence="4 8" id="KW-0560">Oxidoreductase</keyword>
<dbReference type="InterPro" id="IPR009078">
    <property type="entry name" value="Ferritin-like_SF"/>
</dbReference>
<protein>
    <recommendedName>
        <fullName evidence="8">5-demethoxyubiquinone hydroxylase, mitochondrial</fullName>
        <shortName evidence="8">DMQ hydroxylase</shortName>
        <ecNumber evidence="8">1.14.99.60</ecNumber>
    </recommendedName>
    <alternativeName>
        <fullName evidence="8">Ubiquinone biosynthesis monooxygenase COQ7</fullName>
    </alternativeName>
</protein>
<evidence type="ECO:0000256" key="4">
    <source>
        <dbReference type="ARBA" id="ARBA00023002"/>
    </source>
</evidence>
<comment type="function">
    <text evidence="8">Catalyzes the hydroxylation of 2-polyprenyl-3-methyl-6-methoxy-1,4-benzoquinol (DMQH2) during ubiquinone biosynthesis. Has also a structural role in the COQ enzyme complex, stabilizing other COQ polypeptides.</text>
</comment>
<comment type="pathway">
    <text evidence="1 8">Cofactor biosynthesis; ubiquinone biosynthesis.</text>
</comment>
<keyword evidence="10" id="KW-1185">Reference proteome</keyword>
<keyword evidence="8" id="KW-0999">Mitochondrion inner membrane</keyword>
<organism evidence="9 10">
    <name type="scientific">Basidiobolus ranarum</name>
    <dbReference type="NCBI Taxonomy" id="34480"/>
    <lineage>
        <taxon>Eukaryota</taxon>
        <taxon>Fungi</taxon>
        <taxon>Fungi incertae sedis</taxon>
        <taxon>Zoopagomycota</taxon>
        <taxon>Entomophthoromycotina</taxon>
        <taxon>Basidiobolomycetes</taxon>
        <taxon>Basidiobolales</taxon>
        <taxon>Basidiobolaceae</taxon>
        <taxon>Basidiobolus</taxon>
    </lineage>
</organism>
<comment type="catalytic activity">
    <reaction evidence="8">
        <text>a 5-methoxy-2-methyl-3-(all-trans-polyprenyl)benzene-1,4-diol + AH2 + O2 = a 3-demethylubiquinol + A + H2O</text>
        <dbReference type="Rhea" id="RHEA:50908"/>
        <dbReference type="Rhea" id="RHEA-COMP:10859"/>
        <dbReference type="Rhea" id="RHEA-COMP:10914"/>
        <dbReference type="ChEBI" id="CHEBI:13193"/>
        <dbReference type="ChEBI" id="CHEBI:15377"/>
        <dbReference type="ChEBI" id="CHEBI:15379"/>
        <dbReference type="ChEBI" id="CHEBI:17499"/>
        <dbReference type="ChEBI" id="CHEBI:84167"/>
        <dbReference type="ChEBI" id="CHEBI:84422"/>
        <dbReference type="EC" id="1.14.99.60"/>
    </reaction>
</comment>
<dbReference type="Pfam" id="PF03232">
    <property type="entry name" value="COQ7"/>
    <property type="match status" value="1"/>
</dbReference>
<comment type="subunit">
    <text evidence="8">Component of a multi-subunit COQ enzyme complex, composed of at least COQ3, COQ4, COQ5, COQ6, COQ7 and COQ9.</text>
</comment>
<evidence type="ECO:0000313" key="9">
    <source>
        <dbReference type="EMBL" id="KAK9712946.1"/>
    </source>
</evidence>
<gene>
    <name evidence="8 9" type="primary">COQ7</name>
    <name evidence="9" type="ORF">K7432_006784</name>
</gene>
<dbReference type="Gene3D" id="1.20.1260.10">
    <property type="match status" value="1"/>
</dbReference>
<evidence type="ECO:0000256" key="7">
    <source>
        <dbReference type="ARBA" id="ARBA00023136"/>
    </source>
</evidence>
<feature type="binding site" evidence="8">
    <location>
        <position position="143"/>
    </location>
    <ligand>
        <name>Fe cation</name>
        <dbReference type="ChEBI" id="CHEBI:24875"/>
        <label>2</label>
    </ligand>
</feature>
<dbReference type="PANTHER" id="PTHR11237">
    <property type="entry name" value="COENZYME Q10 BIOSYNTHESIS PROTEIN 7"/>
    <property type="match status" value="1"/>
</dbReference>
<evidence type="ECO:0000256" key="1">
    <source>
        <dbReference type="ARBA" id="ARBA00004749"/>
    </source>
</evidence>
<dbReference type="InterPro" id="IPR011566">
    <property type="entry name" value="Ubq_synth_Coq7"/>
</dbReference>
<proteinExistence type="inferred from homology"/>
<feature type="binding site" evidence="8">
    <location>
        <position position="179"/>
    </location>
    <ligand>
        <name>Fe cation</name>
        <dbReference type="ChEBI" id="CHEBI:24875"/>
        <label>1</label>
    </ligand>
</feature>
<name>A0ABR2W140_9FUNG</name>